<protein>
    <submittedName>
        <fullName evidence="1">Uncharacterized protein</fullName>
    </submittedName>
</protein>
<reference evidence="1 2" key="1">
    <citation type="submission" date="2023-08" db="EMBL/GenBank/DDBJ databases">
        <title>Black Yeasts Isolated from many extreme environments.</title>
        <authorList>
            <person name="Coleine C."/>
            <person name="Stajich J.E."/>
            <person name="Selbmann L."/>
        </authorList>
    </citation>
    <scope>NUCLEOTIDE SEQUENCE [LARGE SCALE GENOMIC DNA]</scope>
    <source>
        <strain evidence="1 2">CCFEE 5910</strain>
    </source>
</reference>
<dbReference type="EMBL" id="JAVRRJ010000002">
    <property type="protein sequence ID" value="KAK5088664.1"/>
    <property type="molecule type" value="Genomic_DNA"/>
</dbReference>
<evidence type="ECO:0000313" key="2">
    <source>
        <dbReference type="Proteomes" id="UP001309876"/>
    </source>
</evidence>
<proteinExistence type="predicted"/>
<organism evidence="1 2">
    <name type="scientific">Lithohypha guttulata</name>
    <dbReference type="NCBI Taxonomy" id="1690604"/>
    <lineage>
        <taxon>Eukaryota</taxon>
        <taxon>Fungi</taxon>
        <taxon>Dikarya</taxon>
        <taxon>Ascomycota</taxon>
        <taxon>Pezizomycotina</taxon>
        <taxon>Eurotiomycetes</taxon>
        <taxon>Chaetothyriomycetidae</taxon>
        <taxon>Chaetothyriales</taxon>
        <taxon>Trichomeriaceae</taxon>
        <taxon>Lithohypha</taxon>
    </lineage>
</organism>
<comment type="caution">
    <text evidence="1">The sequence shown here is derived from an EMBL/GenBank/DDBJ whole genome shotgun (WGS) entry which is preliminary data.</text>
</comment>
<accession>A0AAN7YJE7</accession>
<keyword evidence="2" id="KW-1185">Reference proteome</keyword>
<dbReference type="AlphaFoldDB" id="A0AAN7YJE7"/>
<evidence type="ECO:0000313" key="1">
    <source>
        <dbReference type="EMBL" id="KAK5088664.1"/>
    </source>
</evidence>
<sequence length="149" mass="17181">MATSPATLVTFDNVRFESLVTGPTDRQLYQQGPYIKILHRVSYRNAETIACYHYPERLITELWPECRIGDEDLGRAVLFEFNAGVQGFQDVLQWTLVCVINGRFDDLASYTSSRRRTLRRMRTVADIFEMEKLIENLESAQPANTEDTP</sequence>
<dbReference type="Proteomes" id="UP001309876">
    <property type="component" value="Unassembled WGS sequence"/>
</dbReference>
<gene>
    <name evidence="1" type="ORF">LTR05_002884</name>
</gene>
<name>A0AAN7YJE7_9EURO</name>